<evidence type="ECO:0000256" key="12">
    <source>
        <dbReference type="SAM" id="MobiDB-lite"/>
    </source>
</evidence>
<evidence type="ECO:0000256" key="8">
    <source>
        <dbReference type="ARBA" id="ARBA00022801"/>
    </source>
</evidence>
<dbReference type="GO" id="GO:0070006">
    <property type="term" value="F:metalloaminopeptidase activity"/>
    <property type="evidence" value="ECO:0007669"/>
    <property type="project" value="InterPro"/>
</dbReference>
<dbReference type="EC" id="3.4.11.9" evidence="5"/>
<evidence type="ECO:0000259" key="13">
    <source>
        <dbReference type="SMART" id="SM01011"/>
    </source>
</evidence>
<keyword evidence="9" id="KW-0482">Metalloprotease</keyword>
<evidence type="ECO:0000313" key="14">
    <source>
        <dbReference type="EMBL" id="KAF2836142.1"/>
    </source>
</evidence>
<keyword evidence="6 14" id="KW-0031">Aminopeptidase</keyword>
<dbReference type="FunFam" id="3.90.230.10:FF:000002">
    <property type="entry name" value="Xaa-Pro aminopeptidase 3"/>
    <property type="match status" value="1"/>
</dbReference>
<name>A0A9P4VNW8_9PEZI</name>
<dbReference type="SMART" id="SM01011">
    <property type="entry name" value="AMP_N"/>
    <property type="match status" value="1"/>
</dbReference>
<protein>
    <recommendedName>
        <fullName evidence="5">Xaa-Pro aminopeptidase</fullName>
        <ecNumber evidence="5">3.4.11.9</ecNumber>
    </recommendedName>
    <alternativeName>
        <fullName evidence="11">Aminoacylproline aminopeptidase</fullName>
    </alternativeName>
</protein>
<keyword evidence="6 14" id="KW-0645">Protease</keyword>
<dbReference type="InterPro" id="IPR000994">
    <property type="entry name" value="Pept_M24"/>
</dbReference>
<evidence type="ECO:0000256" key="2">
    <source>
        <dbReference type="ARBA" id="ARBA00001936"/>
    </source>
</evidence>
<evidence type="ECO:0000313" key="15">
    <source>
        <dbReference type="Proteomes" id="UP000799429"/>
    </source>
</evidence>
<comment type="similarity">
    <text evidence="4">Belongs to the peptidase M24B family.</text>
</comment>
<dbReference type="InterPro" id="IPR036005">
    <property type="entry name" value="Creatinase/aminopeptidase-like"/>
</dbReference>
<feature type="region of interest" description="Disordered" evidence="12">
    <location>
        <begin position="1"/>
        <end position="20"/>
    </location>
</feature>
<dbReference type="PANTHER" id="PTHR43226:SF1">
    <property type="entry name" value="XAA-PRO DIPEPTIDASE"/>
    <property type="match status" value="1"/>
</dbReference>
<proteinExistence type="inferred from homology"/>
<evidence type="ECO:0000256" key="11">
    <source>
        <dbReference type="ARBA" id="ARBA00030849"/>
    </source>
</evidence>
<comment type="caution">
    <text evidence="14">The sequence shown here is derived from an EMBL/GenBank/DDBJ whole genome shotgun (WGS) entry which is preliminary data.</text>
</comment>
<dbReference type="SUPFAM" id="SSF55920">
    <property type="entry name" value="Creatinase/aminopeptidase"/>
    <property type="match status" value="1"/>
</dbReference>
<organism evidence="14 15">
    <name type="scientific">Patellaria atrata CBS 101060</name>
    <dbReference type="NCBI Taxonomy" id="1346257"/>
    <lineage>
        <taxon>Eukaryota</taxon>
        <taxon>Fungi</taxon>
        <taxon>Dikarya</taxon>
        <taxon>Ascomycota</taxon>
        <taxon>Pezizomycotina</taxon>
        <taxon>Dothideomycetes</taxon>
        <taxon>Dothideomycetes incertae sedis</taxon>
        <taxon>Patellariales</taxon>
        <taxon>Patellariaceae</taxon>
        <taxon>Patellaria</taxon>
    </lineage>
</organism>
<keyword evidence="7" id="KW-0479">Metal-binding</keyword>
<dbReference type="CDD" id="cd01087">
    <property type="entry name" value="Prolidase"/>
    <property type="match status" value="1"/>
</dbReference>
<sequence length="462" mass="52370">MKDHIHDGPSKPNGKYPAKQHAKQVKDYILRNGGTEGVIYLEAQKTRMLEDNDSAAPFRQRRYFFYLSGCELPDSFLTYDMKEEKLTLLIPPVDPEEVVWSGFPVMVQDAFAKYDVDDVKTTPGLNSHLATYSGKVYAIENQVSDQTTFLSFSSTDFTTIKTAIEECRVVKTDYELELMKHAAEVSVEAHIEVMKAVKFAHNEQDLEAIFIKSCIERGCREQAYHQIIASGKAAATLHYVHNDKPLGGKLNLLIDAGAESSCYAADITRCYPIKGKFTPESKSIYNLVLRMQEECMAMIKEGVLWEDVHVRAHRVAIDGLLQLKILVGDTDEIFEARTSVAFFPHGLGHYLGMDTHDTGGHANYNDPDPMFRYLRTRGELPYHSMITVEPGIYFCEFIIKPYLHDDKHSKFINTDVLEDYWEVGGVRIEDDVLVTRDGCDNLTANCPKTVEELERIVSLARE</sequence>
<dbReference type="EMBL" id="MU006105">
    <property type="protein sequence ID" value="KAF2836142.1"/>
    <property type="molecule type" value="Genomic_DNA"/>
</dbReference>
<accession>A0A9P4VNW8</accession>
<dbReference type="GO" id="GO:0006508">
    <property type="term" value="P:proteolysis"/>
    <property type="evidence" value="ECO:0007669"/>
    <property type="project" value="TreeGrafter"/>
</dbReference>
<comment type="catalytic activity">
    <reaction evidence="1">
        <text>Release of any N-terminal amino acid, including proline, that is linked to proline, even from a dipeptide or tripeptide.</text>
        <dbReference type="EC" id="3.4.11.9"/>
    </reaction>
</comment>
<gene>
    <name evidence="14" type="ORF">M501DRAFT_940347</name>
</gene>
<dbReference type="InterPro" id="IPR029149">
    <property type="entry name" value="Creatin/AminoP/Spt16_N"/>
</dbReference>
<dbReference type="Pfam" id="PF05195">
    <property type="entry name" value="AMP_N"/>
    <property type="match status" value="1"/>
</dbReference>
<evidence type="ECO:0000256" key="3">
    <source>
        <dbReference type="ARBA" id="ARBA00002443"/>
    </source>
</evidence>
<dbReference type="Gene3D" id="3.40.350.10">
    <property type="entry name" value="Creatinase/prolidase N-terminal domain"/>
    <property type="match status" value="1"/>
</dbReference>
<dbReference type="InterPro" id="IPR007865">
    <property type="entry name" value="Aminopep_P_N"/>
</dbReference>
<dbReference type="InterPro" id="IPR052433">
    <property type="entry name" value="X-Pro_dipept-like"/>
</dbReference>
<comment type="function">
    <text evidence="3">Catalyzes the removal of a penultimate prolyl residue from the N-termini of peptides.</text>
</comment>
<dbReference type="OrthoDB" id="10261878at2759"/>
<evidence type="ECO:0000256" key="1">
    <source>
        <dbReference type="ARBA" id="ARBA00001424"/>
    </source>
</evidence>
<comment type="cofactor">
    <cofactor evidence="2">
        <name>Mn(2+)</name>
        <dbReference type="ChEBI" id="CHEBI:29035"/>
    </cofactor>
</comment>
<dbReference type="GO" id="GO:0030145">
    <property type="term" value="F:manganese ion binding"/>
    <property type="evidence" value="ECO:0007669"/>
    <property type="project" value="InterPro"/>
</dbReference>
<dbReference type="SUPFAM" id="SSF53092">
    <property type="entry name" value="Creatinase/prolidase N-terminal domain"/>
    <property type="match status" value="1"/>
</dbReference>
<keyword evidence="8" id="KW-0378">Hydrolase</keyword>
<dbReference type="Proteomes" id="UP000799429">
    <property type="component" value="Unassembled WGS sequence"/>
</dbReference>
<evidence type="ECO:0000256" key="10">
    <source>
        <dbReference type="ARBA" id="ARBA00023211"/>
    </source>
</evidence>
<evidence type="ECO:0000256" key="9">
    <source>
        <dbReference type="ARBA" id="ARBA00023049"/>
    </source>
</evidence>
<evidence type="ECO:0000256" key="5">
    <source>
        <dbReference type="ARBA" id="ARBA00012574"/>
    </source>
</evidence>
<evidence type="ECO:0000256" key="4">
    <source>
        <dbReference type="ARBA" id="ARBA00008766"/>
    </source>
</evidence>
<feature type="domain" description="Aminopeptidase P N-terminal" evidence="13">
    <location>
        <begin position="16"/>
        <end position="145"/>
    </location>
</feature>
<keyword evidence="10" id="KW-0464">Manganese</keyword>
<dbReference type="Gene3D" id="3.90.230.10">
    <property type="entry name" value="Creatinase/methionine aminopeptidase superfamily"/>
    <property type="match status" value="1"/>
</dbReference>
<dbReference type="PANTHER" id="PTHR43226">
    <property type="entry name" value="XAA-PRO AMINOPEPTIDASE 3"/>
    <property type="match status" value="1"/>
</dbReference>
<reference evidence="14" key="1">
    <citation type="journal article" date="2020" name="Stud. Mycol.">
        <title>101 Dothideomycetes genomes: a test case for predicting lifestyles and emergence of pathogens.</title>
        <authorList>
            <person name="Haridas S."/>
            <person name="Albert R."/>
            <person name="Binder M."/>
            <person name="Bloem J."/>
            <person name="Labutti K."/>
            <person name="Salamov A."/>
            <person name="Andreopoulos B."/>
            <person name="Baker S."/>
            <person name="Barry K."/>
            <person name="Bills G."/>
            <person name="Bluhm B."/>
            <person name="Cannon C."/>
            <person name="Castanera R."/>
            <person name="Culley D."/>
            <person name="Daum C."/>
            <person name="Ezra D."/>
            <person name="Gonzalez J."/>
            <person name="Henrissat B."/>
            <person name="Kuo A."/>
            <person name="Liang C."/>
            <person name="Lipzen A."/>
            <person name="Lutzoni F."/>
            <person name="Magnuson J."/>
            <person name="Mondo S."/>
            <person name="Nolan M."/>
            <person name="Ohm R."/>
            <person name="Pangilinan J."/>
            <person name="Park H.-J."/>
            <person name="Ramirez L."/>
            <person name="Alfaro M."/>
            <person name="Sun H."/>
            <person name="Tritt A."/>
            <person name="Yoshinaga Y."/>
            <person name="Zwiers L.-H."/>
            <person name="Turgeon B."/>
            <person name="Goodwin S."/>
            <person name="Spatafora J."/>
            <person name="Crous P."/>
            <person name="Grigoriev I."/>
        </authorList>
    </citation>
    <scope>NUCLEOTIDE SEQUENCE</scope>
    <source>
        <strain evidence="14">CBS 101060</strain>
    </source>
</reference>
<evidence type="ECO:0000256" key="7">
    <source>
        <dbReference type="ARBA" id="ARBA00022723"/>
    </source>
</evidence>
<dbReference type="AlphaFoldDB" id="A0A9P4VNW8"/>
<dbReference type="Pfam" id="PF00557">
    <property type="entry name" value="Peptidase_M24"/>
    <property type="match status" value="1"/>
</dbReference>
<keyword evidence="15" id="KW-1185">Reference proteome</keyword>
<evidence type="ECO:0000256" key="6">
    <source>
        <dbReference type="ARBA" id="ARBA00022438"/>
    </source>
</evidence>